<protein>
    <submittedName>
        <fullName evidence="1">Uncharacterized protein</fullName>
    </submittedName>
</protein>
<sequence length="215" mass="25992">MLSTIADESDIKTRRRLFNAAFRKMDTSYSFFNELYFDFIWRCFDEEEFLEKMLECSDKLISKNNISNYERKKWILYHIELMDKLGYSDEAIELFCKKYWNVIEVRQFLTDRLANYVFSNNNIYLIEKYESLLIENYSELVLEAYANELNKVAEHTADRPTYKRWADKLRHMKTIKGGIETADMIIDRWQELYCNRRAMLQEINKVADESDYGIK</sequence>
<dbReference type="OrthoDB" id="9760715at2"/>
<dbReference type="Proteomes" id="UP000245720">
    <property type="component" value="Unassembled WGS sequence"/>
</dbReference>
<evidence type="ECO:0000313" key="2">
    <source>
        <dbReference type="Proteomes" id="UP000245720"/>
    </source>
</evidence>
<organism evidence="1 2">
    <name type="scientific">Ruminococcus flavefaciens</name>
    <dbReference type="NCBI Taxonomy" id="1265"/>
    <lineage>
        <taxon>Bacteria</taxon>
        <taxon>Bacillati</taxon>
        <taxon>Bacillota</taxon>
        <taxon>Clostridia</taxon>
        <taxon>Eubacteriales</taxon>
        <taxon>Oscillospiraceae</taxon>
        <taxon>Ruminococcus</taxon>
    </lineage>
</organism>
<accession>A0A315XVK1</accession>
<comment type="caution">
    <text evidence="1">The sequence shown here is derived from an EMBL/GenBank/DDBJ whole genome shotgun (WGS) entry which is preliminary data.</text>
</comment>
<gene>
    <name evidence="1" type="ORF">IE37_02429</name>
</gene>
<name>A0A315XVK1_RUMFL</name>
<evidence type="ECO:0000313" key="1">
    <source>
        <dbReference type="EMBL" id="PWJ11206.1"/>
    </source>
</evidence>
<proteinExistence type="predicted"/>
<dbReference type="EMBL" id="QGDI01000010">
    <property type="protein sequence ID" value="PWJ11206.1"/>
    <property type="molecule type" value="Genomic_DNA"/>
</dbReference>
<reference evidence="1 2" key="1">
    <citation type="submission" date="2018-05" db="EMBL/GenBank/DDBJ databases">
        <title>The Hungate 1000. A catalogue of reference genomes from the rumen microbiome.</title>
        <authorList>
            <person name="Kelly W."/>
        </authorList>
    </citation>
    <scope>NUCLEOTIDE SEQUENCE [LARGE SCALE GENOMIC DNA]</scope>
    <source>
        <strain evidence="1 2">SAb67</strain>
    </source>
</reference>
<dbReference type="RefSeq" id="WP_109727163.1">
    <property type="nucleotide sequence ID" value="NZ_QGDI01000010.1"/>
</dbReference>
<dbReference type="AlphaFoldDB" id="A0A315XVK1"/>